<organism evidence="9 10">
    <name type="scientific">Leadbetterella byssophila (strain DSM 17132 / JCM 16389 / KACC 11308 / NBRC 106382 / 4M15)</name>
    <dbReference type="NCBI Taxonomy" id="649349"/>
    <lineage>
        <taxon>Bacteria</taxon>
        <taxon>Pseudomonadati</taxon>
        <taxon>Bacteroidota</taxon>
        <taxon>Cytophagia</taxon>
        <taxon>Cytophagales</taxon>
        <taxon>Leadbetterellaceae</taxon>
        <taxon>Leadbetterella</taxon>
    </lineage>
</organism>
<dbReference type="SUPFAM" id="SSF88946">
    <property type="entry name" value="Sigma2 domain of RNA polymerase sigma factors"/>
    <property type="match status" value="1"/>
</dbReference>
<protein>
    <recommendedName>
        <fullName evidence="6">RNA polymerase sigma factor</fullName>
    </recommendedName>
</protein>
<proteinExistence type="inferred from homology"/>
<gene>
    <name evidence="9" type="ordered locus">Lbys_0038</name>
</gene>
<dbReference type="Gene3D" id="1.10.10.10">
    <property type="entry name" value="Winged helix-like DNA-binding domain superfamily/Winged helix DNA-binding domain"/>
    <property type="match status" value="1"/>
</dbReference>
<dbReference type="GO" id="GO:0006352">
    <property type="term" value="P:DNA-templated transcription initiation"/>
    <property type="evidence" value="ECO:0007669"/>
    <property type="project" value="InterPro"/>
</dbReference>
<accession>E4RS18</accession>
<dbReference type="PROSITE" id="PS01063">
    <property type="entry name" value="SIGMA70_ECF"/>
    <property type="match status" value="1"/>
</dbReference>
<keyword evidence="3 6" id="KW-0731">Sigma factor</keyword>
<evidence type="ECO:0000256" key="3">
    <source>
        <dbReference type="ARBA" id="ARBA00023082"/>
    </source>
</evidence>
<evidence type="ECO:0000259" key="7">
    <source>
        <dbReference type="Pfam" id="PF04542"/>
    </source>
</evidence>
<dbReference type="AlphaFoldDB" id="E4RS18"/>
<dbReference type="PANTHER" id="PTHR43133">
    <property type="entry name" value="RNA POLYMERASE ECF-TYPE SIGMA FACTO"/>
    <property type="match status" value="1"/>
</dbReference>
<dbReference type="KEGG" id="lby:Lbys_0038"/>
<evidence type="ECO:0000313" key="10">
    <source>
        <dbReference type="Proteomes" id="UP000007435"/>
    </source>
</evidence>
<keyword evidence="10" id="KW-1185">Reference proteome</keyword>
<dbReference type="Proteomes" id="UP000007435">
    <property type="component" value="Chromosome"/>
</dbReference>
<evidence type="ECO:0000259" key="8">
    <source>
        <dbReference type="Pfam" id="PF08281"/>
    </source>
</evidence>
<reference evidence="9 10" key="2">
    <citation type="journal article" date="2011" name="Stand. Genomic Sci.">
        <title>Complete genome sequence of Leadbetterella byssophila type strain (4M15).</title>
        <authorList>
            <person name="Abt B."/>
            <person name="Teshima H."/>
            <person name="Lucas S."/>
            <person name="Lapidus A."/>
            <person name="Del Rio T.G."/>
            <person name="Nolan M."/>
            <person name="Tice H."/>
            <person name="Cheng J.F."/>
            <person name="Pitluck S."/>
            <person name="Liolios K."/>
            <person name="Pagani I."/>
            <person name="Ivanova N."/>
            <person name="Mavromatis K."/>
            <person name="Pati A."/>
            <person name="Tapia R."/>
            <person name="Han C."/>
            <person name="Goodwin L."/>
            <person name="Chen A."/>
            <person name="Palaniappan K."/>
            <person name="Land M."/>
            <person name="Hauser L."/>
            <person name="Chang Y.J."/>
            <person name="Jeffries C.D."/>
            <person name="Rohde M."/>
            <person name="Goker M."/>
            <person name="Tindall B.J."/>
            <person name="Detter J.C."/>
            <person name="Woyke T."/>
            <person name="Bristow J."/>
            <person name="Eisen J.A."/>
            <person name="Markowitz V."/>
            <person name="Hugenholtz P."/>
            <person name="Klenk H.P."/>
            <person name="Kyrpides N.C."/>
        </authorList>
    </citation>
    <scope>NUCLEOTIDE SEQUENCE [LARGE SCALE GENOMIC DNA]</scope>
    <source>
        <strain evidence="10">DSM 17132 / JCM 16389 / KACC 11308 / NBRC 106382 / 4M15</strain>
    </source>
</reference>
<dbReference type="GO" id="GO:0003677">
    <property type="term" value="F:DNA binding"/>
    <property type="evidence" value="ECO:0007669"/>
    <property type="project" value="UniProtKB-KW"/>
</dbReference>
<dbReference type="EMBL" id="CP002305">
    <property type="protein sequence ID" value="ADQ15834.1"/>
    <property type="molecule type" value="Genomic_DNA"/>
</dbReference>
<dbReference type="SUPFAM" id="SSF88659">
    <property type="entry name" value="Sigma3 and sigma4 domains of RNA polymerase sigma factors"/>
    <property type="match status" value="1"/>
</dbReference>
<dbReference type="Gene3D" id="1.10.1740.10">
    <property type="match status" value="1"/>
</dbReference>
<dbReference type="InterPro" id="IPR013325">
    <property type="entry name" value="RNA_pol_sigma_r2"/>
</dbReference>
<keyword evidence="2 6" id="KW-0805">Transcription regulation</keyword>
<keyword evidence="5 6" id="KW-0804">Transcription</keyword>
<sequence>MRFFSTKDDTTRLVELCRNGNSRAQYELYQRYSKAMFNTALRIVGNREEAEDVLQDSFLDGFLKIENFRGESTFGAWLKSIVVNKSIARLRNQRIHWEDLDGKENFEEGEDVDFEETEETIERIKVILTELPSGYRVVLNLYLFEGYDHREIGNILGISEVTSRSQFIRAKQKLVELYKKRR</sequence>
<dbReference type="RefSeq" id="WP_013406892.1">
    <property type="nucleotide sequence ID" value="NC_014655.1"/>
</dbReference>
<name>E4RS18_LEAB4</name>
<dbReference type="PANTHER" id="PTHR43133:SF46">
    <property type="entry name" value="RNA POLYMERASE SIGMA-70 FACTOR ECF SUBFAMILY"/>
    <property type="match status" value="1"/>
</dbReference>
<dbReference type="InterPro" id="IPR036388">
    <property type="entry name" value="WH-like_DNA-bd_sf"/>
</dbReference>
<dbReference type="InterPro" id="IPR013324">
    <property type="entry name" value="RNA_pol_sigma_r3/r4-like"/>
</dbReference>
<dbReference type="STRING" id="649349.Lbys_0038"/>
<dbReference type="GO" id="GO:0016987">
    <property type="term" value="F:sigma factor activity"/>
    <property type="evidence" value="ECO:0007669"/>
    <property type="project" value="UniProtKB-KW"/>
</dbReference>
<evidence type="ECO:0000256" key="1">
    <source>
        <dbReference type="ARBA" id="ARBA00010641"/>
    </source>
</evidence>
<keyword evidence="4 6" id="KW-0238">DNA-binding</keyword>
<dbReference type="Pfam" id="PF04542">
    <property type="entry name" value="Sigma70_r2"/>
    <property type="match status" value="1"/>
</dbReference>
<dbReference type="OrthoDB" id="941544at2"/>
<dbReference type="eggNOG" id="COG1595">
    <property type="taxonomic scope" value="Bacteria"/>
</dbReference>
<evidence type="ECO:0000256" key="6">
    <source>
        <dbReference type="RuleBase" id="RU000716"/>
    </source>
</evidence>
<dbReference type="NCBIfam" id="TIGR02937">
    <property type="entry name" value="sigma70-ECF"/>
    <property type="match status" value="1"/>
</dbReference>
<dbReference type="InterPro" id="IPR007627">
    <property type="entry name" value="RNA_pol_sigma70_r2"/>
</dbReference>
<evidence type="ECO:0000256" key="5">
    <source>
        <dbReference type="ARBA" id="ARBA00023163"/>
    </source>
</evidence>
<dbReference type="HOGENOM" id="CLU_047691_3_2_10"/>
<comment type="similarity">
    <text evidence="1 6">Belongs to the sigma-70 factor family. ECF subfamily.</text>
</comment>
<feature type="domain" description="RNA polymerase sigma factor 70 region 4 type 2" evidence="8">
    <location>
        <begin position="122"/>
        <end position="174"/>
    </location>
</feature>
<dbReference type="InterPro" id="IPR013249">
    <property type="entry name" value="RNA_pol_sigma70_r4_t2"/>
</dbReference>
<dbReference type="InterPro" id="IPR039425">
    <property type="entry name" value="RNA_pol_sigma-70-like"/>
</dbReference>
<feature type="domain" description="RNA polymerase sigma-70 region 2" evidence="7">
    <location>
        <begin position="28"/>
        <end position="94"/>
    </location>
</feature>
<evidence type="ECO:0000313" key="9">
    <source>
        <dbReference type="EMBL" id="ADQ15834.1"/>
    </source>
</evidence>
<dbReference type="InterPro" id="IPR014284">
    <property type="entry name" value="RNA_pol_sigma-70_dom"/>
</dbReference>
<evidence type="ECO:0000256" key="4">
    <source>
        <dbReference type="ARBA" id="ARBA00023125"/>
    </source>
</evidence>
<dbReference type="Pfam" id="PF08281">
    <property type="entry name" value="Sigma70_r4_2"/>
    <property type="match status" value="1"/>
</dbReference>
<reference key="1">
    <citation type="submission" date="2010-11" db="EMBL/GenBank/DDBJ databases">
        <title>The complete genome of Leadbetterella byssophila DSM 17132.</title>
        <authorList>
            <consortium name="US DOE Joint Genome Institute (JGI-PGF)"/>
            <person name="Lucas S."/>
            <person name="Copeland A."/>
            <person name="Lapidus A."/>
            <person name="Glavina del Rio T."/>
            <person name="Dalin E."/>
            <person name="Tice H."/>
            <person name="Bruce D."/>
            <person name="Goodwin L."/>
            <person name="Pitluck S."/>
            <person name="Kyrpides N."/>
            <person name="Mavromatis K."/>
            <person name="Ivanova N."/>
            <person name="Teshima H."/>
            <person name="Brettin T."/>
            <person name="Detter J.C."/>
            <person name="Han C."/>
            <person name="Tapia R."/>
            <person name="Land M."/>
            <person name="Hauser L."/>
            <person name="Markowitz V."/>
            <person name="Cheng J.-F."/>
            <person name="Hugenholtz P."/>
            <person name="Woyke T."/>
            <person name="Wu D."/>
            <person name="Tindall B."/>
            <person name="Pomrenke H.G."/>
            <person name="Brambilla E."/>
            <person name="Klenk H.-P."/>
            <person name="Eisen J.A."/>
        </authorList>
    </citation>
    <scope>NUCLEOTIDE SEQUENCE [LARGE SCALE GENOMIC DNA]</scope>
    <source>
        <strain>DSM 17132</strain>
    </source>
</reference>
<dbReference type="InterPro" id="IPR000838">
    <property type="entry name" value="RNA_pol_sigma70_ECF_CS"/>
</dbReference>
<evidence type="ECO:0000256" key="2">
    <source>
        <dbReference type="ARBA" id="ARBA00023015"/>
    </source>
</evidence>